<organism evidence="1 2">
    <name type="scientific">Ferrimicrobium acidiphilum</name>
    <dbReference type="NCBI Taxonomy" id="121039"/>
    <lineage>
        <taxon>Bacteria</taxon>
        <taxon>Bacillati</taxon>
        <taxon>Actinomycetota</taxon>
        <taxon>Acidimicrobiia</taxon>
        <taxon>Acidimicrobiales</taxon>
        <taxon>Acidimicrobiaceae</taxon>
        <taxon>Ferrimicrobium</taxon>
    </lineage>
</organism>
<accession>A0ABV3Y5F7</accession>
<evidence type="ECO:0000313" key="2">
    <source>
        <dbReference type="Proteomes" id="UP001560267"/>
    </source>
</evidence>
<name>A0ABV3Y5F7_9ACTN</name>
<keyword evidence="2" id="KW-1185">Reference proteome</keyword>
<dbReference type="EMBL" id="JBFSHR010000085">
    <property type="protein sequence ID" value="MEX6430792.1"/>
    <property type="molecule type" value="Genomic_DNA"/>
</dbReference>
<dbReference type="Proteomes" id="UP001560267">
    <property type="component" value="Unassembled WGS sequence"/>
</dbReference>
<gene>
    <name evidence="1" type="ORF">AB6A68_13245</name>
</gene>
<dbReference type="NCBIfam" id="TIGR04255">
    <property type="entry name" value="sporadTIGR04255"/>
    <property type="match status" value="1"/>
</dbReference>
<comment type="caution">
    <text evidence="1">The sequence shown here is derived from an EMBL/GenBank/DDBJ whole genome shotgun (WGS) entry which is preliminary data.</text>
</comment>
<evidence type="ECO:0000313" key="1">
    <source>
        <dbReference type="EMBL" id="MEX6430792.1"/>
    </source>
</evidence>
<protein>
    <submittedName>
        <fullName evidence="1">TIGR04255 family protein</fullName>
    </submittedName>
</protein>
<proteinExistence type="predicted"/>
<dbReference type="InterPro" id="IPR026349">
    <property type="entry name" value="CHP04255"/>
</dbReference>
<dbReference type="RefSeq" id="WP_298403358.1">
    <property type="nucleotide sequence ID" value="NZ_JBFSHR010000085.1"/>
</dbReference>
<sequence length="277" mass="30769">MADTHEVYPNAPLALVAVEVRFPNSADTRPQPMNLQRSFRDLLGDAWVIESQKVQQVTFAVNTAGAVPQAMPMLTIPRFTVRDRTLAVAITEESLTIETTRYRHYPEFREIVARAVAAAAEVLLPDGIARVGMRYIDEIRVPDLANETPSAWQDWIDASLLAPQLDAMSDAGFVSTGWEGAAQYRTGPDQRLVLRYGPRTGYVVNPVGPLKRPTPPGPGPLFALDFDCFWEPPDIPEFDSGIIMDTCDQLRRPIRALFDMLVTDQLLAEFTKEGNVG</sequence>
<reference evidence="1 2" key="1">
    <citation type="submission" date="2024-07" db="EMBL/GenBank/DDBJ databases">
        <title>Draft Genome Sequence of Ferrimicrobium acidiphilum Strain YE2023, Isolated from a Pulp of Bioleach Reactor.</title>
        <authorList>
            <person name="Elkina Y.A."/>
            <person name="Bulaeva A.G."/>
            <person name="Beletsky A.V."/>
            <person name="Mardanov A.V."/>
        </authorList>
    </citation>
    <scope>NUCLEOTIDE SEQUENCE [LARGE SCALE GENOMIC DNA]</scope>
    <source>
        <strain evidence="1 2">YE2023</strain>
    </source>
</reference>